<dbReference type="PANTHER" id="PTHR33121">
    <property type="entry name" value="CYCLIC DI-GMP PHOSPHODIESTERASE PDEF"/>
    <property type="match status" value="1"/>
</dbReference>
<dbReference type="InterPro" id="IPR029787">
    <property type="entry name" value="Nucleotide_cyclase"/>
</dbReference>
<dbReference type="PROSITE" id="PS50112">
    <property type="entry name" value="PAS"/>
    <property type="match status" value="1"/>
</dbReference>
<keyword evidence="1" id="KW-1133">Transmembrane helix</keyword>
<dbReference type="Pfam" id="PF00989">
    <property type="entry name" value="PAS"/>
    <property type="match status" value="1"/>
</dbReference>
<dbReference type="Gene3D" id="3.30.70.270">
    <property type="match status" value="1"/>
</dbReference>
<feature type="domain" description="EAL" evidence="3">
    <location>
        <begin position="345"/>
        <end position="599"/>
    </location>
</feature>
<dbReference type="Pfam" id="PF00990">
    <property type="entry name" value="GGDEF"/>
    <property type="match status" value="1"/>
</dbReference>
<evidence type="ECO:0000259" key="3">
    <source>
        <dbReference type="PROSITE" id="PS50883"/>
    </source>
</evidence>
<evidence type="ECO:0000259" key="2">
    <source>
        <dbReference type="PROSITE" id="PS50112"/>
    </source>
</evidence>
<name>A0A7V2WVD9_LEUMU</name>
<dbReference type="SUPFAM" id="SSF141868">
    <property type="entry name" value="EAL domain-like"/>
    <property type="match status" value="1"/>
</dbReference>
<dbReference type="Proteomes" id="UP000885750">
    <property type="component" value="Unassembled WGS sequence"/>
</dbReference>
<accession>A0A7V2WVD9</accession>
<proteinExistence type="predicted"/>
<dbReference type="CDD" id="cd01948">
    <property type="entry name" value="EAL"/>
    <property type="match status" value="1"/>
</dbReference>
<feature type="transmembrane region" description="Helical" evidence="1">
    <location>
        <begin position="12"/>
        <end position="27"/>
    </location>
</feature>
<gene>
    <name evidence="5" type="ORF">ENJ51_09670</name>
</gene>
<comment type="caution">
    <text evidence="5">The sequence shown here is derived from an EMBL/GenBank/DDBJ whole genome shotgun (WGS) entry which is preliminary data.</text>
</comment>
<dbReference type="InterPro" id="IPR043128">
    <property type="entry name" value="Rev_trsase/Diguanyl_cyclase"/>
</dbReference>
<dbReference type="PANTHER" id="PTHR33121:SF23">
    <property type="entry name" value="CYCLIC DI-GMP PHOSPHODIESTERASE PDEB"/>
    <property type="match status" value="1"/>
</dbReference>
<dbReference type="InterPro" id="IPR013767">
    <property type="entry name" value="PAS_fold"/>
</dbReference>
<dbReference type="SUPFAM" id="SSF55785">
    <property type="entry name" value="PYP-like sensor domain (PAS domain)"/>
    <property type="match status" value="1"/>
</dbReference>
<keyword evidence="1" id="KW-0472">Membrane</keyword>
<evidence type="ECO:0000313" key="5">
    <source>
        <dbReference type="EMBL" id="HFC93066.1"/>
    </source>
</evidence>
<dbReference type="EMBL" id="DRMS01000360">
    <property type="protein sequence ID" value="HFC93066.1"/>
    <property type="molecule type" value="Genomic_DNA"/>
</dbReference>
<dbReference type="SMART" id="SM00091">
    <property type="entry name" value="PAS"/>
    <property type="match status" value="1"/>
</dbReference>
<dbReference type="Gene3D" id="3.20.20.450">
    <property type="entry name" value="EAL domain"/>
    <property type="match status" value="1"/>
</dbReference>
<keyword evidence="1" id="KW-0812">Transmembrane</keyword>
<feature type="domain" description="PAS" evidence="2">
    <location>
        <begin position="55"/>
        <end position="98"/>
    </location>
</feature>
<evidence type="ECO:0000259" key="4">
    <source>
        <dbReference type="PROSITE" id="PS50887"/>
    </source>
</evidence>
<dbReference type="Pfam" id="PF00563">
    <property type="entry name" value="EAL"/>
    <property type="match status" value="1"/>
</dbReference>
<dbReference type="InterPro" id="IPR000160">
    <property type="entry name" value="GGDEF_dom"/>
</dbReference>
<feature type="transmembrane region" description="Helical" evidence="1">
    <location>
        <begin position="48"/>
        <end position="68"/>
    </location>
</feature>
<dbReference type="CDD" id="cd00130">
    <property type="entry name" value="PAS"/>
    <property type="match status" value="1"/>
</dbReference>
<dbReference type="CDD" id="cd01949">
    <property type="entry name" value="GGDEF"/>
    <property type="match status" value="1"/>
</dbReference>
<dbReference type="NCBIfam" id="TIGR00254">
    <property type="entry name" value="GGDEF"/>
    <property type="match status" value="1"/>
</dbReference>
<dbReference type="NCBIfam" id="TIGR00229">
    <property type="entry name" value="sensory_box"/>
    <property type="match status" value="1"/>
</dbReference>
<dbReference type="InterPro" id="IPR035965">
    <property type="entry name" value="PAS-like_dom_sf"/>
</dbReference>
<sequence length="599" mass="68556">MGFFTSDTGLPLVFLLVCLIVMLFFLLRRKHSRSGTAGKTPMDYKQEAFKVIPYPIVIINSNNIFLYVNPAAEKMFNIRLRRLMGRDYKSVFSLIDSDTDLPISNFLRLAESLRWKECELKVGDKKILTVELNVILLDSCYQSEHNDSYVLSFKDITQRKALESQVEILEKRDTLTYLYNRKAFESLLKTVIHDSRKHGSSHIFFHLSIDQFNKINQTVGYTAGDALIRRVAELLQQNVDKSIDLLSRLNTDEFGLLFRERSISSAVNTMKHIRKAVNDFQFTWNGTTYPVTISGGFVLVNRASKTPAQVLSYGDLTCRIARDKGGNRILAYNKKDKDVRRAENDTKGMWNLREAFRDNRFRLFAQPIHALEPSKYKLPYSHYEILIRMYDEDGNIIPPDEFIPVAENNGMMPELDRWVVKDVMRQLKSVKPKSPLPMFAINLSGISLDDESFLDFVLKEIDAAKIDPRMLCFEITEQVAVSNIQLAEKFIETLRARGSAFSLDDFGTGVSSYGYLRSLNVDYLKIDGIFIKDILSDDVSRAMVQSIVQVGHTMGLKVIAEYVENDQIITLLRIMSVDYGQGYGINRPEPLSDLIQSHT</sequence>
<evidence type="ECO:0000256" key="1">
    <source>
        <dbReference type="SAM" id="Phobius"/>
    </source>
</evidence>
<dbReference type="PROSITE" id="PS50887">
    <property type="entry name" value="GGDEF"/>
    <property type="match status" value="1"/>
</dbReference>
<dbReference type="InterPro" id="IPR050706">
    <property type="entry name" value="Cyclic-di-GMP_PDE-like"/>
</dbReference>
<dbReference type="InterPro" id="IPR001633">
    <property type="entry name" value="EAL_dom"/>
</dbReference>
<dbReference type="SMART" id="SM00052">
    <property type="entry name" value="EAL"/>
    <property type="match status" value="1"/>
</dbReference>
<reference evidence="5" key="1">
    <citation type="journal article" date="2020" name="mSystems">
        <title>Genome- and Community-Level Interaction Insights into Carbon Utilization and Element Cycling Functions of Hydrothermarchaeota in Hydrothermal Sediment.</title>
        <authorList>
            <person name="Zhou Z."/>
            <person name="Liu Y."/>
            <person name="Xu W."/>
            <person name="Pan J."/>
            <person name="Luo Z.H."/>
            <person name="Li M."/>
        </authorList>
    </citation>
    <scope>NUCLEOTIDE SEQUENCE [LARGE SCALE GENOMIC DNA]</scope>
    <source>
        <strain evidence="5">HyVt-493</strain>
    </source>
</reference>
<dbReference type="Gene3D" id="3.30.450.20">
    <property type="entry name" value="PAS domain"/>
    <property type="match status" value="1"/>
</dbReference>
<dbReference type="SUPFAM" id="SSF55073">
    <property type="entry name" value="Nucleotide cyclase"/>
    <property type="match status" value="1"/>
</dbReference>
<protein>
    <submittedName>
        <fullName evidence="5">EAL domain-containing protein</fullName>
    </submittedName>
</protein>
<dbReference type="AlphaFoldDB" id="A0A7V2WVD9"/>
<feature type="domain" description="GGDEF" evidence="4">
    <location>
        <begin position="200"/>
        <end position="334"/>
    </location>
</feature>
<dbReference type="GO" id="GO:0006355">
    <property type="term" value="P:regulation of DNA-templated transcription"/>
    <property type="evidence" value="ECO:0007669"/>
    <property type="project" value="InterPro"/>
</dbReference>
<dbReference type="GO" id="GO:0071111">
    <property type="term" value="F:cyclic-guanylate-specific phosphodiesterase activity"/>
    <property type="evidence" value="ECO:0007669"/>
    <property type="project" value="InterPro"/>
</dbReference>
<dbReference type="InterPro" id="IPR035919">
    <property type="entry name" value="EAL_sf"/>
</dbReference>
<dbReference type="InterPro" id="IPR000014">
    <property type="entry name" value="PAS"/>
</dbReference>
<dbReference type="SMART" id="SM00267">
    <property type="entry name" value="GGDEF"/>
    <property type="match status" value="1"/>
</dbReference>
<dbReference type="PROSITE" id="PS50883">
    <property type="entry name" value="EAL"/>
    <property type="match status" value="1"/>
</dbReference>
<organism evidence="5">
    <name type="scientific">Leucothrix mucor</name>
    <dbReference type="NCBI Taxonomy" id="45248"/>
    <lineage>
        <taxon>Bacteria</taxon>
        <taxon>Pseudomonadati</taxon>
        <taxon>Pseudomonadota</taxon>
        <taxon>Gammaproteobacteria</taxon>
        <taxon>Thiotrichales</taxon>
        <taxon>Thiotrichaceae</taxon>
        <taxon>Leucothrix</taxon>
    </lineage>
</organism>